<keyword evidence="4" id="KW-0720">Serine protease</keyword>
<reference evidence="7 8" key="1">
    <citation type="journal article" date="2000" name="Nature">
        <title>The genome sequence of the thermoacidophilic scavenger Thermoplasma acidophilum.</title>
        <authorList>
            <person name="Ruepp A."/>
            <person name="Graml W."/>
            <person name="Santos-Martinez M.L."/>
            <person name="Koretke K.K."/>
            <person name="Volker C."/>
            <person name="Mewes H.W."/>
            <person name="Frishman D."/>
            <person name="Stocker S."/>
            <person name="Lupas A.N."/>
            <person name="Baumeister W."/>
        </authorList>
    </citation>
    <scope>NUCLEOTIDE SEQUENCE [LARGE SCALE GENOMIC DNA]</scope>
    <source>
        <strain evidence="8">ATCC 25905 / DSM 1728 / JCM 9062 / NBRC 15155 / AMRC-C165</strain>
    </source>
</reference>
<evidence type="ECO:0000256" key="1">
    <source>
        <dbReference type="ARBA" id="ARBA00008683"/>
    </source>
</evidence>
<dbReference type="SUPFAM" id="SSF52096">
    <property type="entry name" value="ClpP/crotonase"/>
    <property type="match status" value="1"/>
</dbReference>
<dbReference type="GO" id="GO:0006508">
    <property type="term" value="P:proteolysis"/>
    <property type="evidence" value="ECO:0007669"/>
    <property type="project" value="UniProtKB-KW"/>
</dbReference>
<dbReference type="Gene3D" id="3.90.226.10">
    <property type="entry name" value="2-enoyl-CoA Hydratase, Chain A, domain 1"/>
    <property type="match status" value="1"/>
</dbReference>
<dbReference type="InterPro" id="IPR047272">
    <property type="entry name" value="S49_SppA_C"/>
</dbReference>
<dbReference type="PaxDb" id="273075-Ta0074"/>
<feature type="transmembrane region" description="Helical" evidence="5">
    <location>
        <begin position="66"/>
        <end position="82"/>
    </location>
</feature>
<name>Q9HLZ9_THEAC</name>
<dbReference type="InterPro" id="IPR029045">
    <property type="entry name" value="ClpP/crotonase-like_dom_sf"/>
</dbReference>
<keyword evidence="8" id="KW-1185">Reference proteome</keyword>
<dbReference type="Pfam" id="PF01343">
    <property type="entry name" value="Peptidase_S49"/>
    <property type="match status" value="1"/>
</dbReference>
<comment type="similarity">
    <text evidence="1">Belongs to the peptidase S49 family.</text>
</comment>
<dbReference type="CDD" id="cd07023">
    <property type="entry name" value="S49_Sppa_N_C"/>
    <property type="match status" value="1"/>
</dbReference>
<evidence type="ECO:0000256" key="2">
    <source>
        <dbReference type="ARBA" id="ARBA00022670"/>
    </source>
</evidence>
<keyword evidence="5" id="KW-1133">Transmembrane helix</keyword>
<gene>
    <name evidence="7" type="ordered locus">Ta0074</name>
</gene>
<dbReference type="EMBL" id="AL445063">
    <property type="protein sequence ID" value="CAC11222.1"/>
    <property type="molecule type" value="Genomic_DNA"/>
</dbReference>
<proteinExistence type="inferred from homology"/>
<dbReference type="PANTHER" id="PTHR42987:SF7">
    <property type="entry name" value="SIGNAL PEPTIDE PEPTIDASE SPPA-RELATED"/>
    <property type="match status" value="1"/>
</dbReference>
<evidence type="ECO:0000259" key="6">
    <source>
        <dbReference type="Pfam" id="PF01343"/>
    </source>
</evidence>
<dbReference type="InParanoid" id="Q9HLZ9"/>
<evidence type="ECO:0000313" key="8">
    <source>
        <dbReference type="Proteomes" id="UP000001024"/>
    </source>
</evidence>
<feature type="domain" description="Peptidase S49" evidence="6">
    <location>
        <begin position="61"/>
        <end position="205"/>
    </location>
</feature>
<dbReference type="HOGENOM" id="CLU_046540_0_0_2"/>
<evidence type="ECO:0000313" key="7">
    <source>
        <dbReference type="EMBL" id="CAC11222.1"/>
    </source>
</evidence>
<dbReference type="Gene3D" id="6.20.330.10">
    <property type="match status" value="1"/>
</dbReference>
<evidence type="ECO:0000256" key="4">
    <source>
        <dbReference type="ARBA" id="ARBA00022825"/>
    </source>
</evidence>
<sequence>MYILRTRIEGTITQQLYRSYYPIFSFAENKRSVAGLVLVFNSGGGDAVASQLMFEMIRKIRKKKPVYSFIQGICASGAYWISAGSSKIYSLDTSLIGSIGVISMIPYIKPLLDKIGVEMKIYKVGKYKDMLSSYREPSDEENEHYMRVLNDVYRKFRDSVMTERNIPEDKMEDIAQGQIFSPSMAMENRLIDGIGTMDSMMDDMYRQLGRKYKTRDILPRRPWIMRFLGT</sequence>
<dbReference type="Proteomes" id="UP000001024">
    <property type="component" value="Chromosome"/>
</dbReference>
<dbReference type="InterPro" id="IPR004635">
    <property type="entry name" value="Pept_S49_SppA"/>
</dbReference>
<evidence type="ECO:0000256" key="3">
    <source>
        <dbReference type="ARBA" id="ARBA00022801"/>
    </source>
</evidence>
<dbReference type="RefSeq" id="WP_010900502.1">
    <property type="nucleotide sequence ID" value="NC_002578.1"/>
</dbReference>
<protein>
    <submittedName>
        <fullName evidence="7">Protease (PspA) related protein</fullName>
    </submittedName>
</protein>
<dbReference type="InterPro" id="IPR002142">
    <property type="entry name" value="Peptidase_S49"/>
</dbReference>
<keyword evidence="5" id="KW-0812">Transmembrane</keyword>
<evidence type="ECO:0000256" key="5">
    <source>
        <dbReference type="SAM" id="Phobius"/>
    </source>
</evidence>
<dbReference type="EnsemblBacteria" id="CAC11222">
    <property type="protein sequence ID" value="CAC11222"/>
    <property type="gene ID" value="CAC11222"/>
</dbReference>
<feature type="transmembrane region" description="Helical" evidence="5">
    <location>
        <begin position="88"/>
        <end position="108"/>
    </location>
</feature>
<keyword evidence="5" id="KW-0472">Membrane</keyword>
<dbReference type="STRING" id="273075.gene:9571289"/>
<dbReference type="PANTHER" id="PTHR42987">
    <property type="entry name" value="PEPTIDASE S49"/>
    <property type="match status" value="1"/>
</dbReference>
<keyword evidence="2 7" id="KW-0645">Protease</keyword>
<dbReference type="eggNOG" id="arCOG01311">
    <property type="taxonomic scope" value="Archaea"/>
</dbReference>
<dbReference type="KEGG" id="tac:Ta0074"/>
<organism evidence="7 8">
    <name type="scientific">Thermoplasma acidophilum (strain ATCC 25905 / DSM 1728 / JCM 9062 / NBRC 15155 / AMRC-C165)</name>
    <dbReference type="NCBI Taxonomy" id="273075"/>
    <lineage>
        <taxon>Archaea</taxon>
        <taxon>Methanobacteriati</taxon>
        <taxon>Thermoplasmatota</taxon>
        <taxon>Thermoplasmata</taxon>
        <taxon>Thermoplasmatales</taxon>
        <taxon>Thermoplasmataceae</taxon>
        <taxon>Thermoplasma</taxon>
    </lineage>
</organism>
<dbReference type="AlphaFoldDB" id="Q9HLZ9"/>
<dbReference type="NCBIfam" id="TIGR00706">
    <property type="entry name" value="SppA_dom"/>
    <property type="match status" value="1"/>
</dbReference>
<keyword evidence="3" id="KW-0378">Hydrolase</keyword>
<dbReference type="GO" id="GO:0008236">
    <property type="term" value="F:serine-type peptidase activity"/>
    <property type="evidence" value="ECO:0007669"/>
    <property type="project" value="UniProtKB-KW"/>
</dbReference>
<accession>Q9HLZ9</accession>
<dbReference type="OrthoDB" id="31107at2157"/>